<keyword evidence="4" id="KW-1185">Reference proteome</keyword>
<dbReference type="PANTHER" id="PTHR33121:SF56">
    <property type="entry name" value="SIGNALLING PROTEIN WITH EAL AND C2 DOMAINS"/>
    <property type="match status" value="1"/>
</dbReference>
<evidence type="ECO:0000313" key="3">
    <source>
        <dbReference type="EMBL" id="OEE62984.1"/>
    </source>
</evidence>
<dbReference type="EMBL" id="AJWN02000032">
    <property type="protein sequence ID" value="OEE62984.1"/>
    <property type="molecule type" value="Genomic_DNA"/>
</dbReference>
<accession>A0A1E5CBT2</accession>
<dbReference type="Gene3D" id="3.20.20.450">
    <property type="entry name" value="EAL domain"/>
    <property type="match status" value="1"/>
</dbReference>
<protein>
    <submittedName>
        <fullName evidence="3">Signal protein</fullName>
    </submittedName>
</protein>
<dbReference type="RefSeq" id="WP_016958688.1">
    <property type="nucleotide sequence ID" value="NZ_AJWN02000032.1"/>
</dbReference>
<keyword evidence="1" id="KW-0472">Membrane</keyword>
<dbReference type="PANTHER" id="PTHR33121">
    <property type="entry name" value="CYCLIC DI-GMP PHOSPHODIESTERASE PDEF"/>
    <property type="match status" value="1"/>
</dbReference>
<dbReference type="Proteomes" id="UP000095039">
    <property type="component" value="Unassembled WGS sequence"/>
</dbReference>
<dbReference type="InterPro" id="IPR035919">
    <property type="entry name" value="EAL_sf"/>
</dbReference>
<dbReference type="PROSITE" id="PS50883">
    <property type="entry name" value="EAL"/>
    <property type="match status" value="1"/>
</dbReference>
<name>A0A1E5CBT2_9GAMM</name>
<evidence type="ECO:0000259" key="2">
    <source>
        <dbReference type="PROSITE" id="PS50883"/>
    </source>
</evidence>
<comment type="caution">
    <text evidence="3">The sequence shown here is derived from an EMBL/GenBank/DDBJ whole genome shotgun (WGS) entry which is preliminary data.</text>
</comment>
<feature type="domain" description="EAL" evidence="2">
    <location>
        <begin position="243"/>
        <end position="497"/>
    </location>
</feature>
<dbReference type="AlphaFoldDB" id="A0A1E5CBT2"/>
<keyword evidence="1" id="KW-0812">Transmembrane</keyword>
<proteinExistence type="predicted"/>
<sequence length="511" mass="57524">MEWLEKHSKALIIIFVSILFAYFSQVAVSNWLVQKKIQEDVSVLSQLYTELYRQSFEQMRALSEQLLFHCDDDDIELMSQAGTGNIFIEYVDLHLSDGSSCSIYNKEKAGRALMGYAPENEIVFSEVSLILSESQFEEMRLHSQKGVLRFVFEQPRNFLSNCDKCLYMVTNVNGRDITLYQRNELPYREIFDGDLGNNIGVKLFINEDGVEYLVGDLVNLFSILVILFGALIAVGVELNQSDRKGLTGLLNEAIESNALIPFYQPIVRPVDGGYRIVGAEVLVRWLSNTGEYIPPDTFIPLAEQNGSIDKITDQLVDNVLHHIKTLVLPKYFFVSVNVSPSYLEKNDTATKLLDKMEEHGLDPHLLSLEITERTKFGDLNKAAICIETLTEKGISIKLDDCGTGYGAFSYLHILNIDTIKIDRMFVDGIGLEDFKNTILDSILAFSRESGLHVVAEGIETKVQADYLIHAGVEMLQGSYFGDPVPFDVFKKSLGEDSLDDDFPLTIEPTQP</sequence>
<dbReference type="InterPro" id="IPR001633">
    <property type="entry name" value="EAL_dom"/>
</dbReference>
<dbReference type="SMART" id="SM00052">
    <property type="entry name" value="EAL"/>
    <property type="match status" value="1"/>
</dbReference>
<dbReference type="InterPro" id="IPR050706">
    <property type="entry name" value="Cyclic-di-GMP_PDE-like"/>
</dbReference>
<dbReference type="CDD" id="cd01948">
    <property type="entry name" value="EAL"/>
    <property type="match status" value="1"/>
</dbReference>
<reference evidence="3 4" key="1">
    <citation type="journal article" date="2012" name="Science">
        <title>Ecological populations of bacteria act as socially cohesive units of antibiotic production and resistance.</title>
        <authorList>
            <person name="Cordero O.X."/>
            <person name="Wildschutte H."/>
            <person name="Kirkup B."/>
            <person name="Proehl S."/>
            <person name="Ngo L."/>
            <person name="Hussain F."/>
            <person name="Le Roux F."/>
            <person name="Mincer T."/>
            <person name="Polz M.F."/>
        </authorList>
    </citation>
    <scope>NUCLEOTIDE SEQUENCE [LARGE SCALE GENOMIC DNA]</scope>
    <source>
        <strain evidence="3 4">FF-454</strain>
    </source>
</reference>
<evidence type="ECO:0000313" key="4">
    <source>
        <dbReference type="Proteomes" id="UP000095039"/>
    </source>
</evidence>
<evidence type="ECO:0000256" key="1">
    <source>
        <dbReference type="SAM" id="Phobius"/>
    </source>
</evidence>
<dbReference type="GO" id="GO:0071111">
    <property type="term" value="F:cyclic-guanylate-specific phosphodiesterase activity"/>
    <property type="evidence" value="ECO:0007669"/>
    <property type="project" value="InterPro"/>
</dbReference>
<dbReference type="SUPFAM" id="SSF141868">
    <property type="entry name" value="EAL domain-like"/>
    <property type="match status" value="1"/>
</dbReference>
<gene>
    <name evidence="3" type="ORF">A1OK_20595</name>
</gene>
<organism evidence="3 4">
    <name type="scientific">Enterovibrio norvegicus FF-454</name>
    <dbReference type="NCBI Taxonomy" id="1185651"/>
    <lineage>
        <taxon>Bacteria</taxon>
        <taxon>Pseudomonadati</taxon>
        <taxon>Pseudomonadota</taxon>
        <taxon>Gammaproteobacteria</taxon>
        <taxon>Vibrionales</taxon>
        <taxon>Vibrionaceae</taxon>
        <taxon>Enterovibrio</taxon>
    </lineage>
</organism>
<dbReference type="Pfam" id="PF00563">
    <property type="entry name" value="EAL"/>
    <property type="match status" value="1"/>
</dbReference>
<feature type="transmembrane region" description="Helical" evidence="1">
    <location>
        <begin position="217"/>
        <end position="236"/>
    </location>
</feature>
<keyword evidence="1" id="KW-1133">Transmembrane helix</keyword>